<evidence type="ECO:0000259" key="4">
    <source>
        <dbReference type="Pfam" id="PF01420"/>
    </source>
</evidence>
<reference evidence="5 6" key="1">
    <citation type="submission" date="2020-04" db="EMBL/GenBank/DDBJ databases">
        <authorList>
            <person name="Hitch T.C.A."/>
            <person name="Wylensek D."/>
            <person name="Clavel T."/>
        </authorList>
    </citation>
    <scope>NUCLEOTIDE SEQUENCE [LARGE SCALE GENOMIC DNA]</scope>
    <source>
        <strain evidence="5 6">105184</strain>
    </source>
</reference>
<keyword evidence="5" id="KW-0378">Hydrolase</keyword>
<organism evidence="5 6">
    <name type="scientific">Parafannyhessea umbonata</name>
    <dbReference type="NCBI Taxonomy" id="604330"/>
    <lineage>
        <taxon>Bacteria</taxon>
        <taxon>Bacillati</taxon>
        <taxon>Actinomycetota</taxon>
        <taxon>Coriobacteriia</taxon>
        <taxon>Coriobacteriales</taxon>
        <taxon>Atopobiaceae</taxon>
        <taxon>Parafannyhessea</taxon>
    </lineage>
</organism>
<dbReference type="InterPro" id="IPR000055">
    <property type="entry name" value="Restrct_endonuc_typeI_TRD"/>
</dbReference>
<comment type="similarity">
    <text evidence="1">Belongs to the type-I restriction system S methylase family.</text>
</comment>
<evidence type="ECO:0000256" key="3">
    <source>
        <dbReference type="ARBA" id="ARBA00023125"/>
    </source>
</evidence>
<dbReference type="GO" id="GO:0004519">
    <property type="term" value="F:endonuclease activity"/>
    <property type="evidence" value="ECO:0007669"/>
    <property type="project" value="UniProtKB-KW"/>
</dbReference>
<dbReference type="GO" id="GO:0003677">
    <property type="term" value="F:DNA binding"/>
    <property type="evidence" value="ECO:0007669"/>
    <property type="project" value="UniProtKB-KW"/>
</dbReference>
<evidence type="ECO:0000313" key="5">
    <source>
        <dbReference type="EMBL" id="NMF24827.1"/>
    </source>
</evidence>
<feature type="domain" description="Type I restriction modification DNA specificity" evidence="4">
    <location>
        <begin position="8"/>
        <end position="181"/>
    </location>
</feature>
<evidence type="ECO:0000256" key="2">
    <source>
        <dbReference type="ARBA" id="ARBA00022747"/>
    </source>
</evidence>
<dbReference type="AlphaFoldDB" id="A0A7X9T8G7"/>
<accession>A0A7X9T8G7</accession>
<evidence type="ECO:0000256" key="1">
    <source>
        <dbReference type="ARBA" id="ARBA00010923"/>
    </source>
</evidence>
<dbReference type="EMBL" id="JABAGR010000001">
    <property type="protein sequence ID" value="NMF24827.1"/>
    <property type="molecule type" value="Genomic_DNA"/>
</dbReference>
<gene>
    <name evidence="5" type="ORF">HF885_00005</name>
</gene>
<dbReference type="Pfam" id="PF01420">
    <property type="entry name" value="Methylase_S"/>
    <property type="match status" value="1"/>
</dbReference>
<dbReference type="Gene3D" id="3.90.220.20">
    <property type="entry name" value="DNA methylase specificity domains"/>
    <property type="match status" value="1"/>
</dbReference>
<keyword evidence="2" id="KW-0680">Restriction system</keyword>
<keyword evidence="5" id="KW-0255">Endonuclease</keyword>
<keyword evidence="3" id="KW-0238">DNA-binding</keyword>
<dbReference type="RefSeq" id="WP_170102941.1">
    <property type="nucleotide sequence ID" value="NZ_JABAGR010000001.1"/>
</dbReference>
<dbReference type="InterPro" id="IPR044946">
    <property type="entry name" value="Restrct_endonuc_typeI_TRD_sf"/>
</dbReference>
<evidence type="ECO:0000313" key="6">
    <source>
        <dbReference type="Proteomes" id="UP000565613"/>
    </source>
</evidence>
<dbReference type="GO" id="GO:0009307">
    <property type="term" value="P:DNA restriction-modification system"/>
    <property type="evidence" value="ECO:0007669"/>
    <property type="project" value="UniProtKB-KW"/>
</dbReference>
<sequence>MGCSTNRYRLGNLCEFYRGASVPRTRMHGSGDYLYLHYGDLYKGFSYRIDVEHPQKPIPFILSAEKIKDEQRLLNQDIVYVLTSETVDDLGHSFLFNNPQHLPAVAGTETTIVRVKNHCTLLPAYLNYLMHSPRFLKMLRQYVRGMKIFRVHPNDVARIEIELPDIETQCKVVSMLDAIHEKLLVNVRTNGYLAA</sequence>
<dbReference type="SUPFAM" id="SSF116734">
    <property type="entry name" value="DNA methylase specificity domain"/>
    <property type="match status" value="1"/>
</dbReference>
<name>A0A7X9T8G7_9ACTN</name>
<protein>
    <submittedName>
        <fullName evidence="5">Restriction endonuclease subunit S</fullName>
    </submittedName>
</protein>
<keyword evidence="5" id="KW-0540">Nuclease</keyword>
<proteinExistence type="inferred from homology"/>
<comment type="caution">
    <text evidence="5">The sequence shown here is derived from an EMBL/GenBank/DDBJ whole genome shotgun (WGS) entry which is preliminary data.</text>
</comment>
<dbReference type="Proteomes" id="UP000565613">
    <property type="component" value="Unassembled WGS sequence"/>
</dbReference>